<proteinExistence type="predicted"/>
<name>A0AAV7A981_ENGPU</name>
<evidence type="ECO:0000256" key="1">
    <source>
        <dbReference type="SAM" id="Coils"/>
    </source>
</evidence>
<dbReference type="GO" id="GO:0005634">
    <property type="term" value="C:nucleus"/>
    <property type="evidence" value="ECO:0007669"/>
    <property type="project" value="TreeGrafter"/>
</dbReference>
<dbReference type="InterPro" id="IPR027801">
    <property type="entry name" value="CENP-P"/>
</dbReference>
<dbReference type="GO" id="GO:0000775">
    <property type="term" value="C:chromosome, centromeric region"/>
    <property type="evidence" value="ECO:0007669"/>
    <property type="project" value="InterPro"/>
</dbReference>
<comment type="caution">
    <text evidence="2">The sequence shown here is derived from an EMBL/GenBank/DDBJ whole genome shotgun (WGS) entry which is preliminary data.</text>
</comment>
<dbReference type="GO" id="GO:0034080">
    <property type="term" value="P:CENP-A containing chromatin assembly"/>
    <property type="evidence" value="ECO:0007669"/>
    <property type="project" value="InterPro"/>
</dbReference>
<evidence type="ECO:0000313" key="3">
    <source>
        <dbReference type="Proteomes" id="UP000824782"/>
    </source>
</evidence>
<dbReference type="PANTHER" id="PTHR28577:SF1">
    <property type="entry name" value="CENTROMERE PROTEIN P"/>
    <property type="match status" value="1"/>
</dbReference>
<dbReference type="EMBL" id="WNYA01000009">
    <property type="protein sequence ID" value="KAG8556454.1"/>
    <property type="molecule type" value="Genomic_DNA"/>
</dbReference>
<organism evidence="2 3">
    <name type="scientific">Engystomops pustulosus</name>
    <name type="common">Tungara frog</name>
    <name type="synonym">Physalaemus pustulosus</name>
    <dbReference type="NCBI Taxonomy" id="76066"/>
    <lineage>
        <taxon>Eukaryota</taxon>
        <taxon>Metazoa</taxon>
        <taxon>Chordata</taxon>
        <taxon>Craniata</taxon>
        <taxon>Vertebrata</taxon>
        <taxon>Euteleostomi</taxon>
        <taxon>Amphibia</taxon>
        <taxon>Batrachia</taxon>
        <taxon>Anura</taxon>
        <taxon>Neobatrachia</taxon>
        <taxon>Hyloidea</taxon>
        <taxon>Leptodactylidae</taxon>
        <taxon>Leiuperinae</taxon>
        <taxon>Engystomops</taxon>
    </lineage>
</organism>
<feature type="coiled-coil region" evidence="1">
    <location>
        <begin position="9"/>
        <end position="43"/>
    </location>
</feature>
<dbReference type="EMBL" id="WNYA01000009">
    <property type="protein sequence ID" value="KAG8556456.1"/>
    <property type="molecule type" value="Genomic_DNA"/>
</dbReference>
<keyword evidence="3" id="KW-1185">Reference proteome</keyword>
<protein>
    <recommendedName>
        <fullName evidence="4">Centromere protein P</fullName>
    </recommendedName>
</protein>
<reference evidence="2" key="1">
    <citation type="thesis" date="2020" institute="ProQuest LLC" country="789 East Eisenhower Parkway, Ann Arbor, MI, USA">
        <title>Comparative Genomics and Chromosome Evolution.</title>
        <authorList>
            <person name="Mudd A.B."/>
        </authorList>
    </citation>
    <scope>NUCLEOTIDE SEQUENCE</scope>
    <source>
        <strain evidence="2">237g6f4</strain>
        <tissue evidence="2">Blood</tissue>
    </source>
</reference>
<evidence type="ECO:0008006" key="4">
    <source>
        <dbReference type="Google" id="ProtNLM"/>
    </source>
</evidence>
<sequence>MPKMEENLIERCEDAITSLKQELEELQEQYKENQREIVFLSSTNINQGLESFYGKNISDDPNMRTIQTNLVHREQEIRFFNTVNGIELTKYLKKTESKSEEGTIFNHKLVGCCHFLSFELEFKTLEEKTKRCEVIHLKIFMDCDWNSDLKELVSRAQKSLNLLGFFRTLSAFTEWCEYRKSTFSQFKY</sequence>
<keyword evidence="1" id="KW-0175">Coiled coil</keyword>
<dbReference type="Pfam" id="PF13096">
    <property type="entry name" value="CENP-P"/>
    <property type="match status" value="1"/>
</dbReference>
<evidence type="ECO:0000313" key="2">
    <source>
        <dbReference type="EMBL" id="KAG8556454.1"/>
    </source>
</evidence>
<gene>
    <name evidence="2" type="ORF">GDO81_018080</name>
</gene>
<dbReference type="Proteomes" id="UP000824782">
    <property type="component" value="Unassembled WGS sequence"/>
</dbReference>
<dbReference type="AlphaFoldDB" id="A0AAV7A981"/>
<dbReference type="EMBL" id="WNYA01000009">
    <property type="protein sequence ID" value="KAG8556455.1"/>
    <property type="molecule type" value="Genomic_DNA"/>
</dbReference>
<accession>A0AAV7A981</accession>
<dbReference type="PANTHER" id="PTHR28577">
    <property type="entry name" value="CENTROMERE PROTEIN P"/>
    <property type="match status" value="1"/>
</dbReference>